<feature type="region of interest" description="Disordered" evidence="1">
    <location>
        <begin position="216"/>
        <end position="251"/>
    </location>
</feature>
<gene>
    <name evidence="2" type="ORF">ISN44_As07g004150</name>
</gene>
<name>A0A8T2BKU2_ARASU</name>
<proteinExistence type="predicted"/>
<evidence type="ECO:0000313" key="2">
    <source>
        <dbReference type="EMBL" id="KAG7588058.1"/>
    </source>
</evidence>
<evidence type="ECO:0000313" key="3">
    <source>
        <dbReference type="Proteomes" id="UP000694251"/>
    </source>
</evidence>
<organism evidence="2 3">
    <name type="scientific">Arabidopsis suecica</name>
    <name type="common">Swedish thale-cress</name>
    <name type="synonym">Cardaminopsis suecica</name>
    <dbReference type="NCBI Taxonomy" id="45249"/>
    <lineage>
        <taxon>Eukaryota</taxon>
        <taxon>Viridiplantae</taxon>
        <taxon>Streptophyta</taxon>
        <taxon>Embryophyta</taxon>
        <taxon>Tracheophyta</taxon>
        <taxon>Spermatophyta</taxon>
        <taxon>Magnoliopsida</taxon>
        <taxon>eudicotyledons</taxon>
        <taxon>Gunneridae</taxon>
        <taxon>Pentapetalae</taxon>
        <taxon>rosids</taxon>
        <taxon>malvids</taxon>
        <taxon>Brassicales</taxon>
        <taxon>Brassicaceae</taxon>
        <taxon>Camelineae</taxon>
        <taxon>Arabidopsis</taxon>
    </lineage>
</organism>
<sequence length="394" mass="44764">MEHFGGFLPKWSHNQAQGLGLIIHQQINPKKTNDSSGGIKDQRAESPCWGNLTVALFFPYLGFIPMGLPRKVFNEATSSHQGIIYQEIDSKMLQVHIADVLADRPAALLAELLAELLSEVPHQMKPNKEIFLILYLDVPQSFIWRPGEYLDHLEALLHALRYTTPHLIKRINSELYLPYLDPIVINVPWIFPLLFERPLKIFQSIKKLPRRHNFLPKQTGSIKKSGDPKNFERPVAVGEEDQPPREASQGGDFDEAKLVDVNIALSWEPFEVKQGTETVREYYKEFLKKVKNLGRELEEEELACLFQEGLREELHEGVSAANCGWILNYVSDVVDEAEKVEAKLRSTTEKAPLVSKEFADVDCGQSDLGQPAARDEVESKPSKSYDPEDHVMQD</sequence>
<keyword evidence="3" id="KW-1185">Reference proteome</keyword>
<comment type="caution">
    <text evidence="2">The sequence shown here is derived from an EMBL/GenBank/DDBJ whole genome shotgun (WGS) entry which is preliminary data.</text>
</comment>
<dbReference type="OrthoDB" id="10343603at2759"/>
<dbReference type="AlphaFoldDB" id="A0A8T2BKU2"/>
<evidence type="ECO:0000256" key="1">
    <source>
        <dbReference type="SAM" id="MobiDB-lite"/>
    </source>
</evidence>
<feature type="region of interest" description="Disordered" evidence="1">
    <location>
        <begin position="362"/>
        <end position="394"/>
    </location>
</feature>
<dbReference type="Proteomes" id="UP000694251">
    <property type="component" value="Chromosome 7"/>
</dbReference>
<feature type="compositionally biased region" description="Basic and acidic residues" evidence="1">
    <location>
        <begin position="373"/>
        <end position="394"/>
    </location>
</feature>
<dbReference type="EMBL" id="JAEFBJ010000007">
    <property type="protein sequence ID" value="KAG7588058.1"/>
    <property type="molecule type" value="Genomic_DNA"/>
</dbReference>
<reference evidence="2 3" key="1">
    <citation type="submission" date="2020-12" db="EMBL/GenBank/DDBJ databases">
        <title>Concerted genomic and epigenomic changes stabilize Arabidopsis allopolyploids.</title>
        <authorList>
            <person name="Chen Z."/>
        </authorList>
    </citation>
    <scope>NUCLEOTIDE SEQUENCE [LARGE SCALE GENOMIC DNA]</scope>
    <source>
        <strain evidence="2">As9502</strain>
        <tissue evidence="2">Leaf</tissue>
    </source>
</reference>
<accession>A0A8T2BKU2</accession>
<protein>
    <submittedName>
        <fullName evidence="2">Uncharacterized protein</fullName>
    </submittedName>
</protein>